<evidence type="ECO:0000256" key="1">
    <source>
        <dbReference type="SAM" id="MobiDB-lite"/>
    </source>
</evidence>
<evidence type="ECO:0000313" key="3">
    <source>
        <dbReference type="EMBL" id="SHE24262.1"/>
    </source>
</evidence>
<feature type="transmembrane region" description="Helical" evidence="2">
    <location>
        <begin position="42"/>
        <end position="61"/>
    </location>
</feature>
<gene>
    <name evidence="3" type="ORF">ACGLYG10_0462</name>
</gene>
<reference evidence="4" key="1">
    <citation type="submission" date="2016-09" db="EMBL/GenBank/DDBJ databases">
        <authorList>
            <person name="Strepis N."/>
        </authorList>
    </citation>
    <scope>NUCLEOTIDE SEQUENCE [LARGE SCALE GENOMIC DNA]</scope>
</reference>
<keyword evidence="2" id="KW-0812">Transmembrane</keyword>
<dbReference type="EMBL" id="FQTT01000001">
    <property type="protein sequence ID" value="SHE24262.1"/>
    <property type="molecule type" value="Genomic_DNA"/>
</dbReference>
<dbReference type="AlphaFoldDB" id="A0A1M4RWA2"/>
<name>A0A1M4RWA2_9ACTO</name>
<protein>
    <submittedName>
        <fullName evidence="3">Uncharacterized protein</fullName>
    </submittedName>
</protein>
<keyword evidence="2" id="KW-0472">Membrane</keyword>
<feature type="transmembrane region" description="Helical" evidence="2">
    <location>
        <begin position="67"/>
        <end position="85"/>
    </location>
</feature>
<sequence>MFHRPRPALNQYDAGTSTASRAVPPPERIVARPNRRARTRGCLIVFMGLLPIAAGIAVLAIGEIEGGLLLVTIGVLVVFLGTAPWREYTIFDADGIHSHTTLRDIDAPWPDSRAAFVVRQAYGKYFNTAYVVAPSTVGSFKLAAPRVVGGFVGDIRAQVETEVDEIWAWAVDRGYVPGAARHRGHKRRRRRKATAPGRPMNSRGDAPAAEVFDDAESQWQKPVVFSAWSGQRWEIIWHILGTLALGGGGVGYAFYTLSRSGIDSVAGKLGFAIGLLMLIVAVRVLPDLLETARARLTVYAEGIDYFSGMYSFWIDWPTSRSSIFVAETEEYRRTVVEVRILAAEGLSVSVPGLRWLGGGDRALLAAAAAADSIWEMGVASGFAVDDGGYQPAADPECERRRVAVARRIEYLNAQG</sequence>
<keyword evidence="4" id="KW-1185">Reference proteome</keyword>
<evidence type="ECO:0000313" key="4">
    <source>
        <dbReference type="Proteomes" id="UP000184291"/>
    </source>
</evidence>
<feature type="transmembrane region" description="Helical" evidence="2">
    <location>
        <begin position="235"/>
        <end position="255"/>
    </location>
</feature>
<feature type="region of interest" description="Disordered" evidence="1">
    <location>
        <begin position="1"/>
        <end position="25"/>
    </location>
</feature>
<feature type="compositionally biased region" description="Basic residues" evidence="1">
    <location>
        <begin position="180"/>
        <end position="193"/>
    </location>
</feature>
<dbReference type="RefSeq" id="WP_139240714.1">
    <property type="nucleotide sequence ID" value="NZ_FQTT01000001.1"/>
</dbReference>
<organism evidence="3 4">
    <name type="scientific">Actinomyces glycerinitolerans</name>
    <dbReference type="NCBI Taxonomy" id="1892869"/>
    <lineage>
        <taxon>Bacteria</taxon>
        <taxon>Bacillati</taxon>
        <taxon>Actinomycetota</taxon>
        <taxon>Actinomycetes</taxon>
        <taxon>Actinomycetales</taxon>
        <taxon>Actinomycetaceae</taxon>
        <taxon>Actinomyces</taxon>
    </lineage>
</organism>
<feature type="transmembrane region" description="Helical" evidence="2">
    <location>
        <begin position="267"/>
        <end position="285"/>
    </location>
</feature>
<dbReference type="Proteomes" id="UP000184291">
    <property type="component" value="Unassembled WGS sequence"/>
</dbReference>
<keyword evidence="2" id="KW-1133">Transmembrane helix</keyword>
<feature type="region of interest" description="Disordered" evidence="1">
    <location>
        <begin position="180"/>
        <end position="206"/>
    </location>
</feature>
<proteinExistence type="predicted"/>
<evidence type="ECO:0000256" key="2">
    <source>
        <dbReference type="SAM" id="Phobius"/>
    </source>
</evidence>
<dbReference type="OrthoDB" id="3248255at2"/>
<accession>A0A1M4RWA2</accession>
<dbReference type="STRING" id="1892869.ACGLYG10_0462"/>